<keyword evidence="5" id="KW-0548">Nucleotidyltransferase</keyword>
<dbReference type="OrthoDB" id="3763at2759"/>
<protein>
    <recommendedName>
        <fullName evidence="3">DNA-directed DNA polymerase</fullName>
        <ecNumber evidence="3">2.7.7.7</ecNumber>
    </recommendedName>
</protein>
<dbReference type="HOGENOM" id="CLU_021763_1_0_1"/>
<dbReference type="FunFam" id="2.40.50.430:FF:000002">
    <property type="entry name" value="DNA polymerase delta subunit"/>
    <property type="match status" value="1"/>
</dbReference>
<feature type="domain" description="DNA polymerase delta subunit OB-fold" evidence="12">
    <location>
        <begin position="47"/>
        <end position="186"/>
    </location>
</feature>
<dbReference type="InterPro" id="IPR007185">
    <property type="entry name" value="DNA_pol_a/d/e_bsu"/>
</dbReference>
<dbReference type="InterPro" id="IPR040663">
    <property type="entry name" value="DNA_pol_D_N"/>
</dbReference>
<dbReference type="EC" id="2.7.7.7" evidence="3"/>
<dbReference type="EMBL" id="DS995706">
    <property type="protein sequence ID" value="EEQ33334.1"/>
    <property type="molecule type" value="Genomic_DNA"/>
</dbReference>
<reference evidence="14" key="1">
    <citation type="journal article" date="2012" name="MBio">
        <title>Comparative genome analysis of Trichophyton rubrum and related dermatophytes reveals candidate genes involved in infection.</title>
        <authorList>
            <person name="Martinez D.A."/>
            <person name="Oliver B.G."/>
            <person name="Graeser Y."/>
            <person name="Goldberg J.M."/>
            <person name="Li W."/>
            <person name="Martinez-Rossi N.M."/>
            <person name="Monod M."/>
            <person name="Shelest E."/>
            <person name="Barton R.C."/>
            <person name="Birch E."/>
            <person name="Brakhage A.A."/>
            <person name="Chen Z."/>
            <person name="Gurr S.J."/>
            <person name="Heiman D."/>
            <person name="Heitman J."/>
            <person name="Kosti I."/>
            <person name="Rossi A."/>
            <person name="Saif S."/>
            <person name="Samalova M."/>
            <person name="Saunders C.W."/>
            <person name="Shea T."/>
            <person name="Summerbell R.C."/>
            <person name="Xu J."/>
            <person name="Young S."/>
            <person name="Zeng Q."/>
            <person name="Birren B.W."/>
            <person name="Cuomo C.A."/>
            <person name="White T.C."/>
        </authorList>
    </citation>
    <scope>NUCLEOTIDE SEQUENCE [LARGE SCALE GENOMIC DNA]</scope>
    <source>
        <strain evidence="14">ATCC MYA-4605 / CBS 113480</strain>
    </source>
</reference>
<gene>
    <name evidence="13" type="ORF">MCYG_06153</name>
</gene>
<dbReference type="VEuPathDB" id="FungiDB:MCYG_06153"/>
<dbReference type="GO" id="GO:0006281">
    <property type="term" value="P:DNA repair"/>
    <property type="evidence" value="ECO:0007669"/>
    <property type="project" value="UniProtKB-ARBA"/>
</dbReference>
<dbReference type="OMA" id="HCILIGT"/>
<keyword evidence="4" id="KW-0808">Transferase</keyword>
<dbReference type="RefSeq" id="XP_002844189.1">
    <property type="nucleotide sequence ID" value="XM_002844143.1"/>
</dbReference>
<feature type="region of interest" description="Disordered" evidence="10">
    <location>
        <begin position="190"/>
        <end position="224"/>
    </location>
</feature>
<dbReference type="CDD" id="cd07387">
    <property type="entry name" value="MPP_PolD2_C"/>
    <property type="match status" value="1"/>
</dbReference>
<dbReference type="AlphaFoldDB" id="C5FWS7"/>
<comment type="catalytic activity">
    <reaction evidence="9">
        <text>DNA(n) + a 2'-deoxyribonucleoside 5'-triphosphate = DNA(n+1) + diphosphate</text>
        <dbReference type="Rhea" id="RHEA:22508"/>
        <dbReference type="Rhea" id="RHEA-COMP:17339"/>
        <dbReference type="Rhea" id="RHEA-COMP:17340"/>
        <dbReference type="ChEBI" id="CHEBI:33019"/>
        <dbReference type="ChEBI" id="CHEBI:61560"/>
        <dbReference type="ChEBI" id="CHEBI:173112"/>
        <dbReference type="EC" id="2.7.7.7"/>
    </reaction>
</comment>
<name>C5FWS7_ARTOC</name>
<organism evidence="13 14">
    <name type="scientific">Arthroderma otae (strain ATCC MYA-4605 / CBS 113480)</name>
    <name type="common">Microsporum canis</name>
    <dbReference type="NCBI Taxonomy" id="554155"/>
    <lineage>
        <taxon>Eukaryota</taxon>
        <taxon>Fungi</taxon>
        <taxon>Dikarya</taxon>
        <taxon>Ascomycota</taxon>
        <taxon>Pezizomycotina</taxon>
        <taxon>Eurotiomycetes</taxon>
        <taxon>Eurotiomycetidae</taxon>
        <taxon>Onygenales</taxon>
        <taxon>Arthrodermataceae</taxon>
        <taxon>Microsporum</taxon>
    </lineage>
</organism>
<evidence type="ECO:0000256" key="6">
    <source>
        <dbReference type="ARBA" id="ARBA00022705"/>
    </source>
</evidence>
<evidence type="ECO:0000256" key="5">
    <source>
        <dbReference type="ARBA" id="ARBA00022695"/>
    </source>
</evidence>
<evidence type="ECO:0000256" key="8">
    <source>
        <dbReference type="ARBA" id="ARBA00023242"/>
    </source>
</evidence>
<comment type="similarity">
    <text evidence="2">Belongs to the DNA polymerase delta/II small subunit family.</text>
</comment>
<dbReference type="GO" id="GO:0043625">
    <property type="term" value="C:delta DNA polymerase complex"/>
    <property type="evidence" value="ECO:0007669"/>
    <property type="project" value="TreeGrafter"/>
</dbReference>
<accession>C5FWS7</accession>
<dbReference type="FunFam" id="3.60.21.50:FF:000006">
    <property type="entry name" value="DNA polymerase delta subunit 2, putative"/>
    <property type="match status" value="1"/>
</dbReference>
<evidence type="ECO:0000256" key="1">
    <source>
        <dbReference type="ARBA" id="ARBA00004123"/>
    </source>
</evidence>
<evidence type="ECO:0000256" key="10">
    <source>
        <dbReference type="SAM" id="MobiDB-lite"/>
    </source>
</evidence>
<evidence type="ECO:0000259" key="12">
    <source>
        <dbReference type="Pfam" id="PF18018"/>
    </source>
</evidence>
<dbReference type="eggNOG" id="KOG2732">
    <property type="taxonomic scope" value="Eukaryota"/>
</dbReference>
<dbReference type="Pfam" id="PF18018">
    <property type="entry name" value="DNA_pol_D_N"/>
    <property type="match status" value="1"/>
</dbReference>
<dbReference type="Proteomes" id="UP000002035">
    <property type="component" value="Unassembled WGS sequence"/>
</dbReference>
<keyword evidence="7" id="KW-0239">DNA-directed DNA polymerase</keyword>
<keyword evidence="8" id="KW-0539">Nucleus</keyword>
<dbReference type="GO" id="GO:0003887">
    <property type="term" value="F:DNA-directed DNA polymerase activity"/>
    <property type="evidence" value="ECO:0007669"/>
    <property type="project" value="UniProtKB-KW"/>
</dbReference>
<comment type="subcellular location">
    <subcellularLocation>
        <location evidence="1">Nucleus</location>
    </subcellularLocation>
</comment>
<dbReference type="GeneID" id="9227255"/>
<dbReference type="GO" id="GO:0006273">
    <property type="term" value="P:lagging strand elongation"/>
    <property type="evidence" value="ECO:0007669"/>
    <property type="project" value="UniProtKB-ARBA"/>
</dbReference>
<evidence type="ECO:0000259" key="11">
    <source>
        <dbReference type="Pfam" id="PF04042"/>
    </source>
</evidence>
<evidence type="ECO:0000256" key="7">
    <source>
        <dbReference type="ARBA" id="ARBA00022932"/>
    </source>
</evidence>
<feature type="domain" description="DNA polymerase alpha/delta/epsilon subunit B" evidence="11">
    <location>
        <begin position="229"/>
        <end position="482"/>
    </location>
</feature>
<dbReference type="InterPro" id="IPR024826">
    <property type="entry name" value="DNA_pol_delta/II_ssu"/>
</dbReference>
<dbReference type="GO" id="GO:0003677">
    <property type="term" value="F:DNA binding"/>
    <property type="evidence" value="ECO:0007669"/>
    <property type="project" value="InterPro"/>
</dbReference>
<dbReference type="STRING" id="554155.C5FWS7"/>
<keyword evidence="14" id="KW-1185">Reference proteome</keyword>
<evidence type="ECO:0000256" key="2">
    <source>
        <dbReference type="ARBA" id="ARBA00006035"/>
    </source>
</evidence>
<proteinExistence type="inferred from homology"/>
<evidence type="ECO:0000256" key="4">
    <source>
        <dbReference type="ARBA" id="ARBA00022679"/>
    </source>
</evidence>
<evidence type="ECO:0000313" key="13">
    <source>
        <dbReference type="EMBL" id="EEQ33334.1"/>
    </source>
</evidence>
<dbReference type="PANTHER" id="PTHR10416:SF0">
    <property type="entry name" value="DNA POLYMERASE DELTA SUBUNIT 2"/>
    <property type="match status" value="1"/>
</dbReference>
<evidence type="ECO:0000313" key="14">
    <source>
        <dbReference type="Proteomes" id="UP000002035"/>
    </source>
</evidence>
<sequence length="549" mass="60169">MEDPAQSFLCPPLEDDPPNTIFREPSLYNPMGTFRLPAGGARHYQQQYSDIYFLRLTRLKPAVSEVAKSAWEGYNIAGEYARRVDRVLDVRQGELSWVVGTVYMELPLKPSIMDDISKENWTAAPIPQKTYNDPNSTKPTQTMVEDESGRLVLTGSLLQSSFLVTGVVVAVLGTENADGEFEVVDIKVPDIPPQPERWEREEPSDGIPAKRKHSAFEGDDSRSGKGKKIAFVSGLGITGTSGDTVSLSLLADYLLGYTGSNPGDGDSISANPSQISRLVIAGNSLGAKTASTGDDAAGSENRQPKKYGYDASAYNASPITLLDTFLSDILPSIPVTLMPGETDPANFSLPQQEIHTAMLPQSKAYCAPIAPRREALLAEPGWLDSVTNPWEGDIEGWRFWGTSGQNVDDVLRYVDTEELEGEEDEDVQNGVRLRIMDYMLKWRCGVPTAPDTIWCYPFQDKDPFVIQSCPHVFFTGNQPHFQSSIIEGGDWGSGDDNITKVRLIALPKFHETGEIVLLDSETLAVEVVKFGTIEKASNAGKDEEMSDAS</sequence>
<evidence type="ECO:0000256" key="9">
    <source>
        <dbReference type="ARBA" id="ARBA00049244"/>
    </source>
</evidence>
<keyword evidence="6" id="KW-0235">DNA replication</keyword>
<dbReference type="PANTHER" id="PTHR10416">
    <property type="entry name" value="DNA POLYMERASE DELTA SUBUNIT 2"/>
    <property type="match status" value="1"/>
</dbReference>
<evidence type="ECO:0000256" key="3">
    <source>
        <dbReference type="ARBA" id="ARBA00012417"/>
    </source>
</evidence>
<dbReference type="Pfam" id="PF04042">
    <property type="entry name" value="DNA_pol_E_B"/>
    <property type="match status" value="1"/>
</dbReference>
<dbReference type="InterPro" id="IPR041863">
    <property type="entry name" value="PolD2_C"/>
</dbReference>
<dbReference type="Gene3D" id="2.40.50.430">
    <property type="match status" value="1"/>
</dbReference>
<dbReference type="Gene3D" id="3.60.21.50">
    <property type="match status" value="1"/>
</dbReference>
<feature type="compositionally biased region" description="Basic and acidic residues" evidence="10">
    <location>
        <begin position="214"/>
        <end position="223"/>
    </location>
</feature>